<feature type="region of interest" description="Disordered" evidence="1">
    <location>
        <begin position="588"/>
        <end position="835"/>
    </location>
</feature>
<protein>
    <submittedName>
        <fullName evidence="2">Uncharacterized protein</fullName>
    </submittedName>
</protein>
<dbReference type="Proteomes" id="UP001303160">
    <property type="component" value="Unassembled WGS sequence"/>
</dbReference>
<feature type="compositionally biased region" description="Polar residues" evidence="1">
    <location>
        <begin position="357"/>
        <end position="368"/>
    </location>
</feature>
<feature type="compositionally biased region" description="Low complexity" evidence="1">
    <location>
        <begin position="399"/>
        <end position="412"/>
    </location>
</feature>
<feature type="compositionally biased region" description="Polar residues" evidence="1">
    <location>
        <begin position="636"/>
        <end position="653"/>
    </location>
</feature>
<feature type="region of interest" description="Disordered" evidence="1">
    <location>
        <begin position="540"/>
        <end position="562"/>
    </location>
</feature>
<evidence type="ECO:0000313" key="3">
    <source>
        <dbReference type="Proteomes" id="UP001303160"/>
    </source>
</evidence>
<name>A0AAN6XM92_9PEZI</name>
<organism evidence="2 3">
    <name type="scientific">Triangularia verruculosa</name>
    <dbReference type="NCBI Taxonomy" id="2587418"/>
    <lineage>
        <taxon>Eukaryota</taxon>
        <taxon>Fungi</taxon>
        <taxon>Dikarya</taxon>
        <taxon>Ascomycota</taxon>
        <taxon>Pezizomycotina</taxon>
        <taxon>Sordariomycetes</taxon>
        <taxon>Sordariomycetidae</taxon>
        <taxon>Sordariales</taxon>
        <taxon>Podosporaceae</taxon>
        <taxon>Triangularia</taxon>
    </lineage>
</organism>
<reference evidence="2" key="1">
    <citation type="journal article" date="2023" name="Mol. Phylogenet. Evol.">
        <title>Genome-scale phylogeny and comparative genomics of the fungal order Sordariales.</title>
        <authorList>
            <person name="Hensen N."/>
            <person name="Bonometti L."/>
            <person name="Westerberg I."/>
            <person name="Brannstrom I.O."/>
            <person name="Guillou S."/>
            <person name="Cros-Aarteil S."/>
            <person name="Calhoun S."/>
            <person name="Haridas S."/>
            <person name="Kuo A."/>
            <person name="Mondo S."/>
            <person name="Pangilinan J."/>
            <person name="Riley R."/>
            <person name="LaButti K."/>
            <person name="Andreopoulos B."/>
            <person name="Lipzen A."/>
            <person name="Chen C."/>
            <person name="Yan M."/>
            <person name="Daum C."/>
            <person name="Ng V."/>
            <person name="Clum A."/>
            <person name="Steindorff A."/>
            <person name="Ohm R.A."/>
            <person name="Martin F."/>
            <person name="Silar P."/>
            <person name="Natvig D.O."/>
            <person name="Lalanne C."/>
            <person name="Gautier V."/>
            <person name="Ament-Velasquez S.L."/>
            <person name="Kruys A."/>
            <person name="Hutchinson M.I."/>
            <person name="Powell A.J."/>
            <person name="Barry K."/>
            <person name="Miller A.N."/>
            <person name="Grigoriev I.V."/>
            <person name="Debuchy R."/>
            <person name="Gladieux P."/>
            <person name="Hiltunen Thoren M."/>
            <person name="Johannesson H."/>
        </authorList>
    </citation>
    <scope>NUCLEOTIDE SEQUENCE</scope>
    <source>
        <strain evidence="2">CBS 315.58</strain>
    </source>
</reference>
<feature type="region of interest" description="Disordered" evidence="1">
    <location>
        <begin position="503"/>
        <end position="524"/>
    </location>
</feature>
<evidence type="ECO:0000256" key="1">
    <source>
        <dbReference type="SAM" id="MobiDB-lite"/>
    </source>
</evidence>
<proteinExistence type="predicted"/>
<sequence>MSISQTMECEGIASSIFSAAKLSRYLEGESEWTIPVMPKWARSSSPSDRAIHDIRKMIRTLEDDFYNVDETEDEETKRTMARLKEAAQQLSPPRFGADYKLQKKARFQEKKPITTSRSIPQVFKLLPGSSNWSVSEDITVSSQIQQSHVNSATKADTSVMTKGHLHNAQQRLNEPEYQAPIKTATILEQGLKEVDGVEYCIRRNGKVFWYYENGPVFEPVTQEEFQRFEVVHPAQRFPYHNDYYLIQMYGRVPCESPPYLMPLYLGSWDGSDECQAIQWAEWARYHHKMALNEEMRQAAIQTAYYEGSLLWGPHWERGFVPIGWHQNIAQVQTEDQHRTDRDAGAQEILAMIHKTPESSPVKTYQSAIKPSIERETQTPPQGDANKNDSNTSPLQSCLKSRAGSNSSGSSSRKSVRFADEAFLLGLLHRGGCKSASDQEEDVFDGHDEETEECLPDTSTSCTEMQNPESAVPKQTGLMSPAIIHQSPIQLRENDISESVAKKSANVQNDDNSKVGVKDANSEESVANVNNRHIVGALIQTNEDVQGADPQSNKKNGTPERIRQEKVVETKNLDLSAAMAISTPVKVSTRPPVKIKERSTKAANESKASEPAIEGNSKALYDAVNGSKSSKKVWSNIVASPPNSTRASQNSPDVSPTGWKTCRKAPKAPALNWAEEVEEVVAEPAPATPARTSPPVGRSPASPLLQGGRAAAEALNTDMGWTQPQPEPAARASVVPPAPLAAAAPAPAGRRPDNSGASRRGGSGGEHPGQGRGGDRRSDHVPAGSSVGRREAGLVAGSGADGEKAEGDIGRDGGGGKREMPRWMKLRKERTWRGQG</sequence>
<reference evidence="2" key="2">
    <citation type="submission" date="2023-05" db="EMBL/GenBank/DDBJ databases">
        <authorList>
            <consortium name="Lawrence Berkeley National Laboratory"/>
            <person name="Steindorff A."/>
            <person name="Hensen N."/>
            <person name="Bonometti L."/>
            <person name="Westerberg I."/>
            <person name="Brannstrom I.O."/>
            <person name="Guillou S."/>
            <person name="Cros-Aarteil S."/>
            <person name="Calhoun S."/>
            <person name="Haridas S."/>
            <person name="Kuo A."/>
            <person name="Mondo S."/>
            <person name="Pangilinan J."/>
            <person name="Riley R."/>
            <person name="Labutti K."/>
            <person name="Andreopoulos B."/>
            <person name="Lipzen A."/>
            <person name="Chen C."/>
            <person name="Yanf M."/>
            <person name="Daum C."/>
            <person name="Ng V."/>
            <person name="Clum A."/>
            <person name="Ohm R."/>
            <person name="Martin F."/>
            <person name="Silar P."/>
            <person name="Natvig D."/>
            <person name="Lalanne C."/>
            <person name="Gautier V."/>
            <person name="Ament-Velasquez S.L."/>
            <person name="Kruys A."/>
            <person name="Hutchinson M.I."/>
            <person name="Powell A.J."/>
            <person name="Barry K."/>
            <person name="Miller A.N."/>
            <person name="Grigoriev I.V."/>
            <person name="Debuchy R."/>
            <person name="Gladieux P."/>
            <person name="Thoren M.H."/>
            <person name="Johannesson H."/>
        </authorList>
    </citation>
    <scope>NUCLEOTIDE SEQUENCE</scope>
    <source>
        <strain evidence="2">CBS 315.58</strain>
    </source>
</reference>
<feature type="compositionally biased region" description="Gly residues" evidence="1">
    <location>
        <begin position="758"/>
        <end position="771"/>
    </location>
</feature>
<keyword evidence="3" id="KW-1185">Reference proteome</keyword>
<feature type="compositionally biased region" description="Low complexity" evidence="1">
    <location>
        <begin position="681"/>
        <end position="695"/>
    </location>
</feature>
<feature type="region of interest" description="Disordered" evidence="1">
    <location>
        <begin position="446"/>
        <end position="473"/>
    </location>
</feature>
<feature type="region of interest" description="Disordered" evidence="1">
    <location>
        <begin position="352"/>
        <end position="414"/>
    </location>
</feature>
<evidence type="ECO:0000313" key="2">
    <source>
        <dbReference type="EMBL" id="KAK4202933.1"/>
    </source>
</evidence>
<feature type="compositionally biased region" description="Low complexity" evidence="1">
    <location>
        <begin position="727"/>
        <end position="757"/>
    </location>
</feature>
<feature type="compositionally biased region" description="Basic and acidic residues" evidence="1">
    <location>
        <begin position="510"/>
        <end position="520"/>
    </location>
</feature>
<dbReference type="EMBL" id="MU863893">
    <property type="protein sequence ID" value="KAK4202933.1"/>
    <property type="molecule type" value="Genomic_DNA"/>
</dbReference>
<dbReference type="AlphaFoldDB" id="A0AAN6XM92"/>
<feature type="compositionally biased region" description="Polar residues" evidence="1">
    <location>
        <begin position="540"/>
        <end position="555"/>
    </location>
</feature>
<feature type="compositionally biased region" description="Basic and acidic residues" evidence="1">
    <location>
        <begin position="800"/>
        <end position="821"/>
    </location>
</feature>
<accession>A0AAN6XM92</accession>
<comment type="caution">
    <text evidence="2">The sequence shown here is derived from an EMBL/GenBank/DDBJ whole genome shotgun (WGS) entry which is preliminary data.</text>
</comment>
<gene>
    <name evidence="2" type="ORF">QBC40DRAFT_319663</name>
</gene>
<feature type="compositionally biased region" description="Polar residues" evidence="1">
    <location>
        <begin position="387"/>
        <end position="398"/>
    </location>
</feature>
<feature type="compositionally biased region" description="Polar residues" evidence="1">
    <location>
        <begin position="456"/>
        <end position="468"/>
    </location>
</feature>